<keyword evidence="3" id="KW-1185">Reference proteome</keyword>
<comment type="caution">
    <text evidence="2">The sequence shown here is derived from an EMBL/GenBank/DDBJ whole genome shotgun (WGS) entry which is preliminary data.</text>
</comment>
<dbReference type="OrthoDB" id="5405911at2"/>
<dbReference type="Gene3D" id="3.40.630.30">
    <property type="match status" value="1"/>
</dbReference>
<feature type="domain" description="N-acetyltransferase" evidence="1">
    <location>
        <begin position="16"/>
        <end position="112"/>
    </location>
</feature>
<evidence type="ECO:0000313" key="3">
    <source>
        <dbReference type="Proteomes" id="UP000244989"/>
    </source>
</evidence>
<dbReference type="InterPro" id="IPR031165">
    <property type="entry name" value="GNAT_YJDJ"/>
</dbReference>
<dbReference type="InterPro" id="IPR045057">
    <property type="entry name" value="Gcn5-rel_NAT"/>
</dbReference>
<proteinExistence type="predicted"/>
<dbReference type="SUPFAM" id="SSF55729">
    <property type="entry name" value="Acyl-CoA N-acyltransferases (Nat)"/>
    <property type="match status" value="1"/>
</dbReference>
<name>A0A2U1T5W2_9CORY</name>
<keyword evidence="2" id="KW-0808">Transferase</keyword>
<dbReference type="EMBL" id="QEEZ01000015">
    <property type="protein sequence ID" value="PWC01278.1"/>
    <property type="molecule type" value="Genomic_DNA"/>
</dbReference>
<accession>A0A2U1T5W2</accession>
<dbReference type="PROSITE" id="PS51729">
    <property type="entry name" value="GNAT_YJDJ"/>
    <property type="match status" value="1"/>
</dbReference>
<sequence length="119" mass="13094">MSDNARDKQGSEVVVEQNPATGRFEISYVDGHELAGSAQYLDHGQERIFFHTEVDEKFGGRGLAGILIGRALEETTAQGLRIVAVCPFVKGFIDQVGYEGDYRGPQQADLQYLEHHLGA</sequence>
<gene>
    <name evidence="2" type="ORF">DF222_08275</name>
</gene>
<dbReference type="AlphaFoldDB" id="A0A2U1T5W2"/>
<evidence type="ECO:0000313" key="2">
    <source>
        <dbReference type="EMBL" id="PWC01278.1"/>
    </source>
</evidence>
<dbReference type="InterPro" id="IPR016181">
    <property type="entry name" value="Acyl_CoA_acyltransferase"/>
</dbReference>
<dbReference type="PANTHER" id="PTHR31435">
    <property type="entry name" value="PROTEIN NATD1"/>
    <property type="match status" value="1"/>
</dbReference>
<organism evidence="2 3">
    <name type="scientific">Corynebacterium yudongzhengii</name>
    <dbReference type="NCBI Taxonomy" id="2080740"/>
    <lineage>
        <taxon>Bacteria</taxon>
        <taxon>Bacillati</taxon>
        <taxon>Actinomycetota</taxon>
        <taxon>Actinomycetes</taxon>
        <taxon>Mycobacteriales</taxon>
        <taxon>Corynebacteriaceae</taxon>
        <taxon>Corynebacterium</taxon>
    </lineage>
</organism>
<dbReference type="GO" id="GO:0016740">
    <property type="term" value="F:transferase activity"/>
    <property type="evidence" value="ECO:0007669"/>
    <property type="project" value="UniProtKB-KW"/>
</dbReference>
<dbReference type="Pfam" id="PF14542">
    <property type="entry name" value="Acetyltransf_CG"/>
    <property type="match status" value="1"/>
</dbReference>
<dbReference type="PANTHER" id="PTHR31435:SF10">
    <property type="entry name" value="BSR4717 PROTEIN"/>
    <property type="match status" value="1"/>
</dbReference>
<dbReference type="KEGG" id="cyz:C3B44_00615"/>
<dbReference type="RefSeq" id="WP_108430659.1">
    <property type="nucleotide sequence ID" value="NZ_CP026947.1"/>
</dbReference>
<evidence type="ECO:0000259" key="1">
    <source>
        <dbReference type="PROSITE" id="PS51729"/>
    </source>
</evidence>
<reference evidence="3" key="1">
    <citation type="submission" date="2018-04" db="EMBL/GenBank/DDBJ databases">
        <authorList>
            <person name="Liu S."/>
            <person name="Wang Z."/>
            <person name="Li J."/>
        </authorList>
    </citation>
    <scope>NUCLEOTIDE SEQUENCE [LARGE SCALE GENOMIC DNA]</scope>
    <source>
        <strain evidence="3">2189</strain>
    </source>
</reference>
<protein>
    <submittedName>
        <fullName evidence="2">N-acetyltransferase</fullName>
    </submittedName>
</protein>
<dbReference type="Proteomes" id="UP000244989">
    <property type="component" value="Unassembled WGS sequence"/>
</dbReference>